<keyword evidence="4" id="KW-1185">Reference proteome</keyword>
<dbReference type="InterPro" id="IPR025668">
    <property type="entry name" value="Tnp_DDE_dom"/>
</dbReference>
<comment type="caution">
    <text evidence="3">The sequence shown here is derived from an EMBL/GenBank/DDBJ whole genome shotgun (WGS) entry which is preliminary data.</text>
</comment>
<feature type="domain" description="Transposase DDE" evidence="2">
    <location>
        <begin position="356"/>
        <end position="479"/>
    </location>
</feature>
<accession>A0A0L6ZBI1</accession>
<dbReference type="Pfam" id="PF13751">
    <property type="entry name" value="DDE_Tnp_1_6"/>
    <property type="match status" value="1"/>
</dbReference>
<dbReference type="STRING" id="36844.SAMN04488501_1255"/>
<reference evidence="4" key="1">
    <citation type="submission" date="2015-08" db="EMBL/GenBank/DDBJ databases">
        <title>Genome sequence of the strict anaerobe Clostridium homopropionicum LuHBu1 (DSM 5847T).</title>
        <authorList>
            <person name="Poehlein A."/>
            <person name="Beck M."/>
            <person name="Schiel-Bengelsdorf B."/>
            <person name="Bengelsdorf F.R."/>
            <person name="Daniel R."/>
            <person name="Duerre P."/>
        </authorList>
    </citation>
    <scope>NUCLEOTIDE SEQUENCE [LARGE SCALE GENOMIC DNA]</scope>
    <source>
        <strain evidence="4">DSM 5847</strain>
    </source>
</reference>
<proteinExistence type="predicted"/>
<feature type="domain" description="Transposase InsH N-terminal" evidence="1">
    <location>
        <begin position="19"/>
        <end position="112"/>
    </location>
</feature>
<dbReference type="InterPro" id="IPR047629">
    <property type="entry name" value="IS1182_transpos"/>
</dbReference>
<dbReference type="PATRIC" id="fig|1121318.3.peg.1244"/>
<dbReference type="NCBIfam" id="NF033551">
    <property type="entry name" value="transpos_IS1182"/>
    <property type="match status" value="1"/>
</dbReference>
<dbReference type="RefSeq" id="WP_052220812.1">
    <property type="nucleotide sequence ID" value="NZ_LHUR01000016.1"/>
</dbReference>
<evidence type="ECO:0000259" key="2">
    <source>
        <dbReference type="Pfam" id="PF13751"/>
    </source>
</evidence>
<protein>
    <submittedName>
        <fullName evidence="3">Transposase DDE domain protein</fullName>
    </submittedName>
</protein>
<dbReference type="PANTHER" id="PTHR33408">
    <property type="entry name" value="TRANSPOSASE"/>
    <property type="match status" value="1"/>
</dbReference>
<dbReference type="Proteomes" id="UP000037043">
    <property type="component" value="Unassembled WGS sequence"/>
</dbReference>
<evidence type="ECO:0000313" key="4">
    <source>
        <dbReference type="Proteomes" id="UP000037043"/>
    </source>
</evidence>
<name>A0A0L6ZBI1_9CLOT</name>
<dbReference type="InterPro" id="IPR008490">
    <property type="entry name" value="Transposase_InsH_N"/>
</dbReference>
<dbReference type="PANTHER" id="PTHR33408:SF2">
    <property type="entry name" value="TRANSPOSASE DDE DOMAIN-CONTAINING PROTEIN"/>
    <property type="match status" value="1"/>
</dbReference>
<dbReference type="AlphaFoldDB" id="A0A0L6ZBI1"/>
<dbReference type="EMBL" id="LHUR01000016">
    <property type="protein sequence ID" value="KOA20320.1"/>
    <property type="molecule type" value="Genomic_DNA"/>
</dbReference>
<gene>
    <name evidence="3" type="ORF">CLHOM_12320</name>
</gene>
<organism evidence="3 4">
    <name type="scientific">Clostridium homopropionicum DSM 5847</name>
    <dbReference type="NCBI Taxonomy" id="1121318"/>
    <lineage>
        <taxon>Bacteria</taxon>
        <taxon>Bacillati</taxon>
        <taxon>Bacillota</taxon>
        <taxon>Clostridia</taxon>
        <taxon>Eubacteriales</taxon>
        <taxon>Clostridiaceae</taxon>
        <taxon>Clostridium</taxon>
    </lineage>
</organism>
<evidence type="ECO:0000313" key="3">
    <source>
        <dbReference type="EMBL" id="KOA20320.1"/>
    </source>
</evidence>
<sequence>MIKGQQQFVVSSYQGLYDIIIPKDNFLRRLNDLVDFSFIYNELLENYSVDMGRGAKDPVMLFKYLILKTTYELSDEDVVSRTLYDMSFKYFLNLAPEEVNLIHPSTLTKFRKLRLKDMKLLDLLIKKTVEIAIAKGVLISKTLIVDATHTKARYNQKSAQEVLLERAKSLRKEIYAINIEMKEKFPQKVTSDKLDEIIEYCKDLVNVVESTPELGVYEKVKQRLNYLNEAIGDDLEHLALSTDGDARIGHKTVDSSFFGYKTHIAMSEERIITGAVVTTGEKADGKELQSLIEKSQEAGMTVDEIIGDTAYSEKRNLEYAKQNQIRLISKLHPMVSCGFRKKEEEFQFNKDAGMFVCPAGHMAIRKARQGKKGQSKNQVTTYYFDIKKCKYCSHRDGCYKEGSKSKTYSVSIKSDIHKEQMAFQETEYFKHRAKERYMIEAKNSELKYQHGYDVAISSGLIGMQMQGALIIFTVNIKRIIKLLTEQ</sequence>
<evidence type="ECO:0000259" key="1">
    <source>
        <dbReference type="Pfam" id="PF05598"/>
    </source>
</evidence>
<dbReference type="Pfam" id="PF05598">
    <property type="entry name" value="DUF772"/>
    <property type="match status" value="1"/>
</dbReference>